<reference evidence="1 2" key="1">
    <citation type="submission" date="2018-12" db="EMBL/GenBank/DDBJ databases">
        <authorList>
            <consortium name="Pathogen Informatics"/>
        </authorList>
    </citation>
    <scope>NUCLEOTIDE SEQUENCE [LARGE SCALE GENOMIC DNA]</scope>
    <source>
        <strain evidence="1 2">NCTC949</strain>
    </source>
</reference>
<sequence>MSNAKLLSARRVRTDKVRFSYVHVEAPRVNKESGKESYGMSLLILKDDTETLKLIEQAIENALQEGIGEFGGGGGRSHPAAP</sequence>
<name>A0AB38VSY9_9CORY</name>
<dbReference type="Proteomes" id="UP000271380">
    <property type="component" value="Chromosome"/>
</dbReference>
<dbReference type="EMBL" id="LR134377">
    <property type="protein sequence ID" value="VEH06989.1"/>
    <property type="molecule type" value="Genomic_DNA"/>
</dbReference>
<organism evidence="1 2">
    <name type="scientific">Corynebacterium kutscheri</name>
    <dbReference type="NCBI Taxonomy" id="35755"/>
    <lineage>
        <taxon>Bacteria</taxon>
        <taxon>Bacillati</taxon>
        <taxon>Actinomycetota</taxon>
        <taxon>Actinomycetes</taxon>
        <taxon>Mycobacteriales</taxon>
        <taxon>Corynebacteriaceae</taxon>
        <taxon>Corynebacterium</taxon>
    </lineage>
</organism>
<gene>
    <name evidence="1" type="ORF">NCTC949_01464</name>
</gene>
<protein>
    <submittedName>
        <fullName evidence="1">Phage protein</fullName>
    </submittedName>
</protein>
<dbReference type="SUPFAM" id="SSF50249">
    <property type="entry name" value="Nucleic acid-binding proteins"/>
    <property type="match status" value="1"/>
</dbReference>
<dbReference type="InterPro" id="IPR012340">
    <property type="entry name" value="NA-bd_OB-fold"/>
</dbReference>
<accession>A0AB38VSY9</accession>
<evidence type="ECO:0000313" key="1">
    <source>
        <dbReference type="EMBL" id="VEH06989.1"/>
    </source>
</evidence>
<dbReference type="Pfam" id="PF10991">
    <property type="entry name" value="Enc34_ssDNA-bd"/>
    <property type="match status" value="1"/>
</dbReference>
<evidence type="ECO:0000313" key="2">
    <source>
        <dbReference type="Proteomes" id="UP000271380"/>
    </source>
</evidence>
<dbReference type="InterPro" id="IPR022595">
    <property type="entry name" value="Enc34_ssDNA-bd"/>
</dbReference>
<dbReference type="RefSeq" id="WP_269471371.1">
    <property type="nucleotide sequence ID" value="NZ_LR134377.1"/>
</dbReference>
<dbReference type="AlphaFoldDB" id="A0AB38VSY9"/>
<proteinExistence type="predicted"/>
<dbReference type="Gene3D" id="2.40.50.140">
    <property type="entry name" value="Nucleic acid-binding proteins"/>
    <property type="match status" value="1"/>
</dbReference>